<accession>A0ACD0NWN8</accession>
<organism evidence="1 2">
    <name type="scientific">Violaceomyces palustris</name>
    <dbReference type="NCBI Taxonomy" id="1673888"/>
    <lineage>
        <taxon>Eukaryota</taxon>
        <taxon>Fungi</taxon>
        <taxon>Dikarya</taxon>
        <taxon>Basidiomycota</taxon>
        <taxon>Ustilaginomycotina</taxon>
        <taxon>Ustilaginomycetes</taxon>
        <taxon>Violaceomycetales</taxon>
        <taxon>Violaceomycetaceae</taxon>
        <taxon>Violaceomyces</taxon>
    </lineage>
</organism>
<gene>
    <name evidence="1" type="ORF">IE53DRAFT_387521</name>
</gene>
<keyword evidence="2" id="KW-1185">Reference proteome</keyword>
<evidence type="ECO:0000313" key="2">
    <source>
        <dbReference type="Proteomes" id="UP000245626"/>
    </source>
</evidence>
<evidence type="ECO:0000313" key="1">
    <source>
        <dbReference type="EMBL" id="PWN50196.1"/>
    </source>
</evidence>
<dbReference type="Proteomes" id="UP000245626">
    <property type="component" value="Unassembled WGS sequence"/>
</dbReference>
<protein>
    <submittedName>
        <fullName evidence="1">Beta and beta-prime subunits of DNA dependent RNA-polymerase</fullName>
    </submittedName>
</protein>
<proteinExistence type="predicted"/>
<sequence length="1657" mass="184720">MVDPGEPPIKPSSSNGQLPSSLAEMAGAIEDFHFGESQDPIAALKAAQYNGKGLMDPIKSVEDKWELLPAFLQVKGLVKQHLDSYNYFIDVDLKNIIKANEKVTSDIDPKFYLKYTDINVGQPQRNDPDAIDRSITPHECRLRDITYSANIYVNIEYLRGGKIIRRKNVVIGKLPVMLRSANCVLTNRSEKELARMNECPLDPGGYFIVKGTEKVILVQEQLSKNRIIVEADSKKGTVQASVTSSTMEKKSKSYVHTKHGKIYLKHNSLHEDIPIAIAFKAMGIQSDREILQLVAGQDEQFKEIFALNLEEAARLGVHTRKQALDFIGTRAKVAKRSMSSIRRPASEEALDVLGTVIMAHVPVERLNFRPKAIYIATMVRRVLMAMQNEKTVDDRDYVGNKRLELAGQLLSLLFEDLFKRFNQELKNNIDKILKKPNRTAEFDAYNQLSFNADFITSGFVRAISTGNWSLKRFKMERAGVTHVLSRLSYIAALGMMTRISSQFEKTRKVSGPRALQPSQWGVLCPSDTPEGEACGLVKNLALMTHITTDVEEEPIRKLAFTLGVEDISLITGAEMYRSDSYIVYINGNVLGVTRFPMRFVQNFRKLRRAGKFSEFVSVFTNNHHQSVHIASDGGRICRPMIIVENGQSKVTTEHIKMLKSGAKSFDDFLTAGLIEYLDVNEENDSYIALYEKEIIPATTHLEIEPFTILGAVAGLIPYPHHNQSPRNTYQCLTVDHDVLTKKGWKPISSIGAEDEVMTMNRATGAQEWQRPQGAVKLVHKGDLYRLQGEGIDAVCDPNHRWYLSSKGSPNEWKSFTAEDMISGRLEASGCGQWSQDASGFTTHLSHKIPSVGKNMNATYFWPDCPWLGSEIRASAAGRLDWCRFIGLVVGEGSIEIEENPDGSTCYCVVVRKSTEIGFTEAVFERLSEALPVFKLRAGMETLEGKRCWRVESRELYDFFAPMMRGPPSFDPLDDGMCRSFDHSLERAKSREYGSSDCLKSMESSLEKRWLHHDWIFLLDVAQARALLEGFGATDNASRPSRTYSDRLGWARNRNLSISSCSSGSSGCDSSSAFSDDHSVSSAASSVASAESGDEIYFVNSSIPMVQDLSVLGMMAEARVNIELNHQKGDWMPSIGAKSQTNGWKVSFLFSPHHSSVAAPKPAVYDNPRHDGYIYCLQVPNDNFMARRATLYADHSQDVVSAAQKPFFTGNCAMGKQAIGAIAYNQLNRIDTLLYLMVYPQQPMVKTKTIELIGYDKLPAGQNAMVAVMSYSGYDIEDALVLNKASLDRGFGRCQVLKKSSTMIRKYPNGTFDRLADAPADENGIKQKRYDILQADGIAGVGERVDPGDVYVNKQTPVNANDNSFGAMSQNANTIQYKSAPLSYKMPVFGYVDQVLITDTDSDQTLIKCLMRQTRRPELGDKFSSRHGQKGVCGLIVEQQDMPFTDKGVNPDIIMNPHGFPSRMTVGKMIELLSGKAGVITGTLQYGTAFGGSKVDDMSRLLIENGYSYGGKEFLTSGITGQPMECYVYFGPIYYQKLKHMVMDKMHARARGPRAVLTRQPTEGRSRDGGLRLGEMERDCLIAYGATQLLLERLMISSDAFVVNACQRCGLLGYNSYCTYCKSSKDVVKLTIPYATKLLFQELIAMQVIPRLVLEDAV</sequence>
<name>A0ACD0NWN8_9BASI</name>
<reference evidence="1 2" key="1">
    <citation type="journal article" date="2018" name="Mol. Biol. Evol.">
        <title>Broad Genomic Sampling Reveals a Smut Pathogenic Ancestry of the Fungal Clade Ustilaginomycotina.</title>
        <authorList>
            <person name="Kijpornyongpan T."/>
            <person name="Mondo S.J."/>
            <person name="Barry K."/>
            <person name="Sandor L."/>
            <person name="Lee J."/>
            <person name="Lipzen A."/>
            <person name="Pangilinan J."/>
            <person name="LaButti K."/>
            <person name="Hainaut M."/>
            <person name="Henrissat B."/>
            <person name="Grigoriev I.V."/>
            <person name="Spatafora J.W."/>
            <person name="Aime M.C."/>
        </authorList>
    </citation>
    <scope>NUCLEOTIDE SEQUENCE [LARGE SCALE GENOMIC DNA]</scope>
    <source>
        <strain evidence="1 2">SA 807</strain>
    </source>
</reference>
<dbReference type="EMBL" id="KZ819958">
    <property type="protein sequence ID" value="PWN50196.1"/>
    <property type="molecule type" value="Genomic_DNA"/>
</dbReference>